<dbReference type="EMBL" id="AATS01000006">
    <property type="protein sequence ID" value="EAU54638.1"/>
    <property type="molecule type" value="Genomic_DNA"/>
</dbReference>
<reference evidence="2 3" key="1">
    <citation type="submission" date="2006-09" db="EMBL/GenBank/DDBJ databases">
        <authorList>
            <person name="Emerson D."/>
            <person name="Ferriera S."/>
            <person name="Johnson J."/>
            <person name="Kravitz S."/>
            <person name="Halpern A."/>
            <person name="Remington K."/>
            <person name="Beeson K."/>
            <person name="Tran B."/>
            <person name="Rogers Y.-H."/>
            <person name="Friedman R."/>
            <person name="Venter J.C."/>
        </authorList>
    </citation>
    <scope>NUCLEOTIDE SEQUENCE [LARGE SCALE GENOMIC DNA]</scope>
    <source>
        <strain evidence="2 3">PV-1</strain>
    </source>
</reference>
<protein>
    <recommendedName>
        <fullName evidence="1">DUF4145 domain-containing protein</fullName>
    </recommendedName>
</protein>
<dbReference type="InterPro" id="IPR025285">
    <property type="entry name" value="DUF4145"/>
</dbReference>
<organism evidence="2 3">
    <name type="scientific">Mariprofundus ferrooxydans PV-1</name>
    <dbReference type="NCBI Taxonomy" id="314345"/>
    <lineage>
        <taxon>Bacteria</taxon>
        <taxon>Pseudomonadati</taxon>
        <taxon>Pseudomonadota</taxon>
        <taxon>Candidatius Mariprofundia</taxon>
        <taxon>Mariprofundales</taxon>
        <taxon>Mariprofundaceae</taxon>
        <taxon>Mariprofundus</taxon>
    </lineage>
</organism>
<dbReference type="Pfam" id="PF13643">
    <property type="entry name" value="DUF4145"/>
    <property type="match status" value="1"/>
</dbReference>
<dbReference type="eggNOG" id="ENOG502ZG4Y">
    <property type="taxonomic scope" value="Bacteria"/>
</dbReference>
<evidence type="ECO:0000259" key="1">
    <source>
        <dbReference type="Pfam" id="PF13643"/>
    </source>
</evidence>
<dbReference type="AlphaFoldDB" id="Q0EZR6"/>
<feature type="domain" description="DUF4145" evidence="1">
    <location>
        <begin position="91"/>
        <end position="164"/>
    </location>
</feature>
<evidence type="ECO:0000313" key="3">
    <source>
        <dbReference type="Proteomes" id="UP000005297"/>
    </source>
</evidence>
<dbReference type="Proteomes" id="UP000005297">
    <property type="component" value="Unassembled WGS sequence"/>
</dbReference>
<proteinExistence type="predicted"/>
<dbReference type="InParanoid" id="Q0EZR6"/>
<dbReference type="STRING" id="314344.AL013_10105"/>
<dbReference type="OrthoDB" id="9808624at2"/>
<accession>Q0EZR6</accession>
<evidence type="ECO:0000313" key="2">
    <source>
        <dbReference type="EMBL" id="EAU54638.1"/>
    </source>
</evidence>
<keyword evidence="3" id="KW-1185">Reference proteome</keyword>
<comment type="caution">
    <text evidence="2">The sequence shown here is derived from an EMBL/GenBank/DDBJ whole genome shotgun (WGS) entry which is preliminary data.</text>
</comment>
<dbReference type="RefSeq" id="WP_009850248.1">
    <property type="nucleotide sequence ID" value="NZ_DS022294.1"/>
</dbReference>
<sequence>MSGEPFKPPEQGKSAFHCPSCKAYANQLWGGAYAPFHGGGSIQEVNGVTFAWCTHCHHESIWVSNKLIYPASTQAPPPNADLPEEILLDYEEASRIVGDSPRGAAALLRLCIQKLCKHLGESGKNINNDIAALVKKGLNPTLQKSLDVVRVIGNEAVHPGTIDLNDEPETAIALFNLVNIITQAMITQPKMIESLYESLPDEKRNQIEQRDK</sequence>
<dbReference type="HOGENOM" id="CLU_090926_0_0_0"/>
<name>Q0EZR6_9PROT</name>
<gene>
    <name evidence="2" type="ORF">SPV1_13679</name>
</gene>